<evidence type="ECO:0000256" key="1">
    <source>
        <dbReference type="ARBA" id="ARBA00005179"/>
    </source>
</evidence>
<reference evidence="5 6" key="1">
    <citation type="journal article" date="2016" name="Mol. Biol. Evol.">
        <title>Comparative Genomics of Early-Diverging Mushroom-Forming Fungi Provides Insights into the Origins of Lignocellulose Decay Capabilities.</title>
        <authorList>
            <person name="Nagy L.G."/>
            <person name="Riley R."/>
            <person name="Tritt A."/>
            <person name="Adam C."/>
            <person name="Daum C."/>
            <person name="Floudas D."/>
            <person name="Sun H."/>
            <person name="Yadav J.S."/>
            <person name="Pangilinan J."/>
            <person name="Larsson K.H."/>
            <person name="Matsuura K."/>
            <person name="Barry K."/>
            <person name="Labutti K."/>
            <person name="Kuo R."/>
            <person name="Ohm R.A."/>
            <person name="Bhattacharya S.S."/>
            <person name="Shirouzu T."/>
            <person name="Yoshinaga Y."/>
            <person name="Martin F.M."/>
            <person name="Grigoriev I.V."/>
            <person name="Hibbett D.S."/>
        </authorList>
    </citation>
    <scope>NUCLEOTIDE SEQUENCE [LARGE SCALE GENOMIC DNA]</scope>
    <source>
        <strain evidence="5 6">HHB14362 ss-1</strain>
    </source>
</reference>
<dbReference type="InterPro" id="IPR051654">
    <property type="entry name" value="Meroterpenoid_MTases"/>
</dbReference>
<evidence type="ECO:0000256" key="3">
    <source>
        <dbReference type="ARBA" id="ARBA00022691"/>
    </source>
</evidence>
<dbReference type="InParanoid" id="A0A165Q0X9"/>
<organism evidence="5 6">
    <name type="scientific">Neolentinus lepideus HHB14362 ss-1</name>
    <dbReference type="NCBI Taxonomy" id="1314782"/>
    <lineage>
        <taxon>Eukaryota</taxon>
        <taxon>Fungi</taxon>
        <taxon>Dikarya</taxon>
        <taxon>Basidiomycota</taxon>
        <taxon>Agaricomycotina</taxon>
        <taxon>Agaricomycetes</taxon>
        <taxon>Gloeophyllales</taxon>
        <taxon>Gloeophyllaceae</taxon>
        <taxon>Neolentinus</taxon>
    </lineage>
</organism>
<dbReference type="Gene3D" id="3.40.50.150">
    <property type="entry name" value="Vaccinia Virus protein VP39"/>
    <property type="match status" value="1"/>
</dbReference>
<keyword evidence="3" id="KW-0949">S-adenosyl-L-methionine</keyword>
<accession>A0A165Q0X9</accession>
<comment type="pathway">
    <text evidence="1">Secondary metabolite biosynthesis.</text>
</comment>
<evidence type="ECO:0008006" key="7">
    <source>
        <dbReference type="Google" id="ProtNLM"/>
    </source>
</evidence>
<dbReference type="PANTHER" id="PTHR35897:SF1">
    <property type="entry name" value="METHYLTRANSFERASE AUSD"/>
    <property type="match status" value="1"/>
</dbReference>
<keyword evidence="2" id="KW-0808">Transferase</keyword>
<dbReference type="OrthoDB" id="2094832at2759"/>
<keyword evidence="6" id="KW-1185">Reference proteome</keyword>
<evidence type="ECO:0000313" key="6">
    <source>
        <dbReference type="Proteomes" id="UP000076761"/>
    </source>
</evidence>
<dbReference type="Proteomes" id="UP000076761">
    <property type="component" value="Unassembled WGS sequence"/>
</dbReference>
<dbReference type="AlphaFoldDB" id="A0A165Q0X9"/>
<dbReference type="InterPro" id="IPR029063">
    <property type="entry name" value="SAM-dependent_MTases_sf"/>
</dbReference>
<comment type="similarity">
    <text evidence="4">Belongs to the class I-like SAM-binding methyltransferase superfamily.</text>
</comment>
<dbReference type="GO" id="GO:0016740">
    <property type="term" value="F:transferase activity"/>
    <property type="evidence" value="ECO:0007669"/>
    <property type="project" value="UniProtKB-KW"/>
</dbReference>
<gene>
    <name evidence="5" type="ORF">NEOLEDRAFT_1138979</name>
</gene>
<sequence>MSPEIPTPKLELDPSVYSLTDEERAFMKSQTGIESDDELKKHIIALQEKAWKVYPYPCIWRFGFAKLKISRLPAYPHVLNLGKERQNAIFLDMACCFGTDTRKIVVDGFPASQVIASDYRPDFWHLGHELYKSTSETFPVAFVAGDAFDSSFITAAPVTYEKSATPTPSLASLTALTPLQGHISAIHAFSFFHLFKEAEQYDLAKRMATLLSPEPGSVIFGSHIGAKEKGELKGSQDAGLFCHSPESWTALWNGSVFKEGSVKVDATLVPIRAGDEWQTYFLVWSVTRL</sequence>
<name>A0A165Q0X9_9AGAM</name>
<dbReference type="STRING" id="1314782.A0A165Q0X9"/>
<dbReference type="PANTHER" id="PTHR35897">
    <property type="entry name" value="METHYLTRANSFERASE AUSD"/>
    <property type="match status" value="1"/>
</dbReference>
<protein>
    <recommendedName>
        <fullName evidence="7">Methyltransferase domain-containing protein</fullName>
    </recommendedName>
</protein>
<dbReference type="EMBL" id="KV425603">
    <property type="protein sequence ID" value="KZT21766.1"/>
    <property type="molecule type" value="Genomic_DNA"/>
</dbReference>
<dbReference type="SUPFAM" id="SSF53335">
    <property type="entry name" value="S-adenosyl-L-methionine-dependent methyltransferases"/>
    <property type="match status" value="1"/>
</dbReference>
<evidence type="ECO:0000313" key="5">
    <source>
        <dbReference type="EMBL" id="KZT21766.1"/>
    </source>
</evidence>
<proteinExistence type="inferred from homology"/>
<evidence type="ECO:0000256" key="2">
    <source>
        <dbReference type="ARBA" id="ARBA00022679"/>
    </source>
</evidence>
<evidence type="ECO:0000256" key="4">
    <source>
        <dbReference type="ARBA" id="ARBA00038314"/>
    </source>
</evidence>